<dbReference type="InterPro" id="IPR046450">
    <property type="entry name" value="PA_dom_sf"/>
</dbReference>
<keyword evidence="3" id="KW-0031">Aminopeptidase</keyword>
<keyword evidence="13" id="KW-1185">Reference proteome</keyword>
<keyword evidence="6 9" id="KW-0732">Signal</keyword>
<evidence type="ECO:0000256" key="6">
    <source>
        <dbReference type="ARBA" id="ARBA00022729"/>
    </source>
</evidence>
<comment type="similarity">
    <text evidence="2">Belongs to the peptidase M28 family. M28A subfamily.</text>
</comment>
<name>A0A1E3PR37_9ASCO</name>
<dbReference type="InterPro" id="IPR007484">
    <property type="entry name" value="Peptidase_M28"/>
</dbReference>
<dbReference type="GO" id="GO:0004177">
    <property type="term" value="F:aminopeptidase activity"/>
    <property type="evidence" value="ECO:0007669"/>
    <property type="project" value="UniProtKB-KW"/>
</dbReference>
<dbReference type="GO" id="GO:0006508">
    <property type="term" value="P:proteolysis"/>
    <property type="evidence" value="ECO:0007669"/>
    <property type="project" value="UniProtKB-KW"/>
</dbReference>
<feature type="signal peptide" evidence="9">
    <location>
        <begin position="1"/>
        <end position="23"/>
    </location>
</feature>
<dbReference type="InterPro" id="IPR041756">
    <property type="entry name" value="M28_SGAP-like"/>
</dbReference>
<dbReference type="SUPFAM" id="SSF52025">
    <property type="entry name" value="PA domain"/>
    <property type="match status" value="1"/>
</dbReference>
<dbReference type="AlphaFoldDB" id="A0A1E3PR37"/>
<dbReference type="Gene3D" id="3.40.630.10">
    <property type="entry name" value="Zn peptidases"/>
    <property type="match status" value="1"/>
</dbReference>
<gene>
    <name evidence="12" type="ORF">NADFUDRAFT_44503</name>
</gene>
<dbReference type="PANTHER" id="PTHR12147:SF17">
    <property type="entry name" value="AMINOPEPTIDASE Y"/>
    <property type="match status" value="1"/>
</dbReference>
<feature type="chain" id="PRO_5009027354" description="Peptide hydrolase" evidence="9">
    <location>
        <begin position="24"/>
        <end position="516"/>
    </location>
</feature>
<dbReference type="FunFam" id="3.40.630.10:FF:000093">
    <property type="entry name" value="Peptide hydrolase"/>
    <property type="match status" value="1"/>
</dbReference>
<feature type="domain" description="Peptidase M28" evidence="11">
    <location>
        <begin position="270"/>
        <end position="479"/>
    </location>
</feature>
<dbReference type="GO" id="GO:0046872">
    <property type="term" value="F:metal ion binding"/>
    <property type="evidence" value="ECO:0007669"/>
    <property type="project" value="UniProtKB-KW"/>
</dbReference>
<evidence type="ECO:0000256" key="7">
    <source>
        <dbReference type="ARBA" id="ARBA00022801"/>
    </source>
</evidence>
<reference evidence="12 13" key="1">
    <citation type="journal article" date="2016" name="Proc. Natl. Acad. Sci. U.S.A.">
        <title>Comparative genomics of biotechnologically important yeasts.</title>
        <authorList>
            <person name="Riley R."/>
            <person name="Haridas S."/>
            <person name="Wolfe K.H."/>
            <person name="Lopes M.R."/>
            <person name="Hittinger C.T."/>
            <person name="Goeker M."/>
            <person name="Salamov A.A."/>
            <person name="Wisecaver J.H."/>
            <person name="Long T.M."/>
            <person name="Calvey C.H."/>
            <person name="Aerts A.L."/>
            <person name="Barry K.W."/>
            <person name="Choi C."/>
            <person name="Clum A."/>
            <person name="Coughlan A.Y."/>
            <person name="Deshpande S."/>
            <person name="Douglass A.P."/>
            <person name="Hanson S.J."/>
            <person name="Klenk H.-P."/>
            <person name="LaButti K.M."/>
            <person name="Lapidus A."/>
            <person name="Lindquist E.A."/>
            <person name="Lipzen A.M."/>
            <person name="Meier-Kolthoff J.P."/>
            <person name="Ohm R.A."/>
            <person name="Otillar R.P."/>
            <person name="Pangilinan J.L."/>
            <person name="Peng Y."/>
            <person name="Rokas A."/>
            <person name="Rosa C.A."/>
            <person name="Scheuner C."/>
            <person name="Sibirny A.A."/>
            <person name="Slot J.C."/>
            <person name="Stielow J.B."/>
            <person name="Sun H."/>
            <person name="Kurtzman C.P."/>
            <person name="Blackwell M."/>
            <person name="Grigoriev I.V."/>
            <person name="Jeffries T.W."/>
        </authorList>
    </citation>
    <scope>NUCLEOTIDE SEQUENCE [LARGE SCALE GENOMIC DNA]</scope>
    <source>
        <strain evidence="12 13">DSM 6958</strain>
    </source>
</reference>
<evidence type="ECO:0000256" key="5">
    <source>
        <dbReference type="ARBA" id="ARBA00022723"/>
    </source>
</evidence>
<accession>A0A1E3PR37</accession>
<evidence type="ECO:0000313" key="13">
    <source>
        <dbReference type="Proteomes" id="UP000095009"/>
    </source>
</evidence>
<sequence>MKFQHSKATTSAALFSLICSSVASPIWWPSLDFKGLQTVLTSSSEDDNIVSSDGLLDYVNKSGLLARAHELYALAVRSEPSYGHPTRVIGSPGHEKTIEYIKSELSKLGDYYNVSTQDFEAYSGFVYESRLVINGEIPKSAEPLSLTGPTKDKEPVYGRIVHVPNGGCSVSDFDSVLASDSIALIERGTCSFGVKSENAGAAGAFAAVIFDNQPGDTLHGTLGEVLPHQVATFGINREDGQKYVKLIEEGKALEGSAYIDGYINVITTQNIIAETRGGNADSIVCLGAHSDSVAEGPGINDDGTGTISLLEVASGLANYNVTNKVRFAWWSAEEEGLVGSNYYVSQLSPEENRKIRVFMDYDMMASPNYAYQIYDSDNSANPNGSSELRQLYIDFYESQGVNYTFIPFDGRSDYYAFIENGIPGGGVATGAEGIKTEEEVELFGGKAGEWYDSCYHQLCDDTTNLNYDAWLINTRLIAHSVATYGASLKGFPEREVEEKVSSYRSKFKYRGSKLIF</sequence>
<evidence type="ECO:0000256" key="8">
    <source>
        <dbReference type="ARBA" id="ARBA00022833"/>
    </source>
</evidence>
<evidence type="ECO:0000259" key="11">
    <source>
        <dbReference type="Pfam" id="PF04389"/>
    </source>
</evidence>
<keyword evidence="7 9" id="KW-0378">Hydrolase</keyword>
<dbReference type="EC" id="3.4.-.-" evidence="9"/>
<dbReference type="EMBL" id="KV454406">
    <property type="protein sequence ID" value="ODQ67758.1"/>
    <property type="molecule type" value="Genomic_DNA"/>
</dbReference>
<keyword evidence="5 9" id="KW-0479">Metal-binding</keyword>
<dbReference type="Proteomes" id="UP000095009">
    <property type="component" value="Unassembled WGS sequence"/>
</dbReference>
<evidence type="ECO:0000256" key="9">
    <source>
        <dbReference type="RuleBase" id="RU361240"/>
    </source>
</evidence>
<dbReference type="GO" id="GO:0008235">
    <property type="term" value="F:metalloexopeptidase activity"/>
    <property type="evidence" value="ECO:0007669"/>
    <property type="project" value="InterPro"/>
</dbReference>
<comment type="cofactor">
    <cofactor evidence="1">
        <name>Zn(2+)</name>
        <dbReference type="ChEBI" id="CHEBI:29105"/>
    </cofactor>
</comment>
<dbReference type="SUPFAM" id="SSF53187">
    <property type="entry name" value="Zn-dependent exopeptidases"/>
    <property type="match status" value="1"/>
</dbReference>
<evidence type="ECO:0000313" key="12">
    <source>
        <dbReference type="EMBL" id="ODQ67758.1"/>
    </source>
</evidence>
<dbReference type="Pfam" id="PF04389">
    <property type="entry name" value="Peptidase_M28"/>
    <property type="match status" value="1"/>
</dbReference>
<evidence type="ECO:0000256" key="1">
    <source>
        <dbReference type="ARBA" id="ARBA00001947"/>
    </source>
</evidence>
<evidence type="ECO:0000256" key="4">
    <source>
        <dbReference type="ARBA" id="ARBA00022670"/>
    </source>
</evidence>
<evidence type="ECO:0000256" key="2">
    <source>
        <dbReference type="ARBA" id="ARBA00005957"/>
    </source>
</evidence>
<dbReference type="Pfam" id="PF02225">
    <property type="entry name" value="PA"/>
    <property type="match status" value="1"/>
</dbReference>
<dbReference type="PANTHER" id="PTHR12147">
    <property type="entry name" value="METALLOPEPTIDASE M28 FAMILY MEMBER"/>
    <property type="match status" value="1"/>
</dbReference>
<dbReference type="CDD" id="cd03876">
    <property type="entry name" value="M28_SGAP_like"/>
    <property type="match status" value="1"/>
</dbReference>
<evidence type="ECO:0000259" key="10">
    <source>
        <dbReference type="Pfam" id="PF02225"/>
    </source>
</evidence>
<dbReference type="InterPro" id="IPR003137">
    <property type="entry name" value="PA_domain"/>
</dbReference>
<dbReference type="STRING" id="857566.A0A1E3PR37"/>
<proteinExistence type="inferred from homology"/>
<keyword evidence="8 9" id="KW-0862">Zinc</keyword>
<dbReference type="Gene3D" id="3.50.30.30">
    <property type="match status" value="1"/>
</dbReference>
<feature type="domain" description="PA" evidence="10">
    <location>
        <begin position="157"/>
        <end position="242"/>
    </location>
</feature>
<organism evidence="12 13">
    <name type="scientific">Nadsonia fulvescens var. elongata DSM 6958</name>
    <dbReference type="NCBI Taxonomy" id="857566"/>
    <lineage>
        <taxon>Eukaryota</taxon>
        <taxon>Fungi</taxon>
        <taxon>Dikarya</taxon>
        <taxon>Ascomycota</taxon>
        <taxon>Saccharomycotina</taxon>
        <taxon>Dipodascomycetes</taxon>
        <taxon>Dipodascales</taxon>
        <taxon>Dipodascales incertae sedis</taxon>
        <taxon>Nadsonia</taxon>
    </lineage>
</organism>
<dbReference type="OrthoDB" id="10013407at2759"/>
<protein>
    <recommendedName>
        <fullName evidence="9">Peptide hydrolase</fullName>
        <ecNumber evidence="9">3.4.-.-</ecNumber>
    </recommendedName>
</protein>
<evidence type="ECO:0000256" key="3">
    <source>
        <dbReference type="ARBA" id="ARBA00022438"/>
    </source>
</evidence>
<dbReference type="InterPro" id="IPR045175">
    <property type="entry name" value="M28_fam"/>
</dbReference>
<keyword evidence="4 9" id="KW-0645">Protease</keyword>